<feature type="chain" id="PRO_5022960994" evidence="2">
    <location>
        <begin position="26"/>
        <end position="661"/>
    </location>
</feature>
<dbReference type="STRING" id="1764295.A0A5B8MLX6"/>
<keyword evidence="2" id="KW-0732">Signal</keyword>
<proteinExistence type="predicted"/>
<organism evidence="3 4">
    <name type="scientific">Chloropicon primus</name>
    <dbReference type="NCBI Taxonomy" id="1764295"/>
    <lineage>
        <taxon>Eukaryota</taxon>
        <taxon>Viridiplantae</taxon>
        <taxon>Chlorophyta</taxon>
        <taxon>Chloropicophyceae</taxon>
        <taxon>Chloropicales</taxon>
        <taxon>Chloropicaceae</taxon>
        <taxon>Chloropicon</taxon>
    </lineage>
</organism>
<dbReference type="OrthoDB" id="10257415at2759"/>
<reference evidence="3 4" key="1">
    <citation type="submission" date="2018-07" db="EMBL/GenBank/DDBJ databases">
        <title>The complete nuclear genome of the prasinophyte Chloropicon primus (CCMP1205).</title>
        <authorList>
            <person name="Pombert J.-F."/>
            <person name="Otis C."/>
            <person name="Turmel M."/>
            <person name="Lemieux C."/>
        </authorList>
    </citation>
    <scope>NUCLEOTIDE SEQUENCE [LARGE SCALE GENOMIC DNA]</scope>
    <source>
        <strain evidence="3 4">CCMP1205</strain>
    </source>
</reference>
<feature type="compositionally biased region" description="Basic and acidic residues" evidence="1">
    <location>
        <begin position="443"/>
        <end position="452"/>
    </location>
</feature>
<dbReference type="GO" id="GO:0000445">
    <property type="term" value="C:THO complex part of transcription export complex"/>
    <property type="evidence" value="ECO:0007669"/>
    <property type="project" value="TreeGrafter"/>
</dbReference>
<feature type="region of interest" description="Disordered" evidence="1">
    <location>
        <begin position="574"/>
        <end position="661"/>
    </location>
</feature>
<feature type="signal peptide" evidence="2">
    <location>
        <begin position="1"/>
        <end position="25"/>
    </location>
</feature>
<keyword evidence="4" id="KW-1185">Reference proteome</keyword>
<feature type="compositionally biased region" description="Acidic residues" evidence="1">
    <location>
        <begin position="609"/>
        <end position="661"/>
    </location>
</feature>
<feature type="compositionally biased region" description="Basic and acidic residues" evidence="1">
    <location>
        <begin position="574"/>
        <end position="584"/>
    </location>
</feature>
<feature type="region of interest" description="Disordered" evidence="1">
    <location>
        <begin position="443"/>
        <end position="464"/>
    </location>
</feature>
<gene>
    <name evidence="3" type="ORF">A3770_04p28800</name>
</gene>
<dbReference type="Pfam" id="PF11957">
    <property type="entry name" value="efThoc1"/>
    <property type="match status" value="1"/>
</dbReference>
<evidence type="ECO:0000313" key="4">
    <source>
        <dbReference type="Proteomes" id="UP000316726"/>
    </source>
</evidence>
<name>A0A5B8MLX6_9CHLO</name>
<dbReference type="PANTHER" id="PTHR13265:SF0">
    <property type="entry name" value="HPR1"/>
    <property type="match status" value="1"/>
</dbReference>
<dbReference type="PANTHER" id="PTHR13265">
    <property type="entry name" value="THO COMPLEX SUBUNIT 1"/>
    <property type="match status" value="1"/>
</dbReference>
<sequence length="661" mass="74606">MAKSASPPQFLVAWLLAAAMELARKVKEVLDSLPSAKGKGCGQGEGIVEADSRSDVLERVVALAEEQATERQLSCAKVLETSLRTILCEYLSSKEGAEGEGRDEECWKRVSVLLDSTLWLLDREKVALNAFMLLLEDLAEEASLTLCEKLFQYIETKQPSVLAVSKNRLYLLKTCNKLLKRLSREDNSLLCGRLLILVAKLLPLSERSGVNLVGGFDVDNKTDFVELEEGCTDESGRLVDADLYNSLWRVQGLLSNPPLVLEGRHWSEFHAGLKRVVQAFDKTSMKQKMEKQDLSASSYDVQSLKYSTSPNLLKLQLHDSSFKCEYLFQVLVVLNHLKIELPVKKPPTTKDEKALRQTQLELLPTLEAMVRKSLKKFTPGVTVDLLKTFIQREKHWILWKKVGRKEQVRASPPAEDKPANGEVTKVVKCPPFEKAALPGDLQMFKDPHESKPVAKPAPAKRKRASMMGFSKNKVQLGNEALDRLWNISSDNYECLDFEDQEKVPRMRDLVQRIVDQAQEDSGVEEADKLMCDKLYCWRMKRLLSQGTSKGFTNHCDKDLEHLLPEVFPELREKIPVKEKVPEDKAQEEEEEEVPTTNEVEMKDSGGEQAQEEEEEEGEVVEEEEEGEVVEEEEAGEVVEEEEAGEVVEEEEAGEVVEEEGS</sequence>
<protein>
    <submittedName>
        <fullName evidence="3">Subunit 1 of THO complex</fullName>
    </submittedName>
</protein>
<dbReference type="InterPro" id="IPR021861">
    <property type="entry name" value="THO_THOC1"/>
</dbReference>
<dbReference type="EMBL" id="CP031037">
    <property type="protein sequence ID" value="QDZ20362.1"/>
    <property type="molecule type" value="Genomic_DNA"/>
</dbReference>
<dbReference type="GO" id="GO:0006406">
    <property type="term" value="P:mRNA export from nucleus"/>
    <property type="evidence" value="ECO:0007669"/>
    <property type="project" value="TreeGrafter"/>
</dbReference>
<evidence type="ECO:0000313" key="3">
    <source>
        <dbReference type="EMBL" id="QDZ20362.1"/>
    </source>
</evidence>
<evidence type="ECO:0000256" key="2">
    <source>
        <dbReference type="SAM" id="SignalP"/>
    </source>
</evidence>
<evidence type="ECO:0000256" key="1">
    <source>
        <dbReference type="SAM" id="MobiDB-lite"/>
    </source>
</evidence>
<dbReference type="AlphaFoldDB" id="A0A5B8MLX6"/>
<dbReference type="Proteomes" id="UP000316726">
    <property type="component" value="Chromosome 4"/>
</dbReference>
<accession>A0A5B8MLX6</accession>